<feature type="domain" description="Transposase IS116/IS110/IS902 C-terminal" evidence="2">
    <location>
        <begin position="206"/>
        <end position="288"/>
    </location>
</feature>
<dbReference type="PANTHER" id="PTHR33055:SF13">
    <property type="entry name" value="TRANSPOSASE"/>
    <property type="match status" value="1"/>
</dbReference>
<evidence type="ECO:0000259" key="1">
    <source>
        <dbReference type="Pfam" id="PF01548"/>
    </source>
</evidence>
<dbReference type="EMBL" id="FWWU01000008">
    <property type="protein sequence ID" value="SMB86241.1"/>
    <property type="molecule type" value="Genomic_DNA"/>
</dbReference>
<dbReference type="InterPro" id="IPR002525">
    <property type="entry name" value="Transp_IS110-like_N"/>
</dbReference>
<evidence type="ECO:0000259" key="2">
    <source>
        <dbReference type="Pfam" id="PF02371"/>
    </source>
</evidence>
<dbReference type="GO" id="GO:0003677">
    <property type="term" value="F:DNA binding"/>
    <property type="evidence" value="ECO:0007669"/>
    <property type="project" value="InterPro"/>
</dbReference>
<organism evidence="3 4">
    <name type="scientific">Deinococcus hopiensis KR-140</name>
    <dbReference type="NCBI Taxonomy" id="695939"/>
    <lineage>
        <taxon>Bacteria</taxon>
        <taxon>Thermotogati</taxon>
        <taxon>Deinococcota</taxon>
        <taxon>Deinococci</taxon>
        <taxon>Deinococcales</taxon>
        <taxon>Deinococcaceae</taxon>
        <taxon>Deinococcus</taxon>
    </lineage>
</organism>
<dbReference type="Proteomes" id="UP000192582">
    <property type="component" value="Unassembled WGS sequence"/>
</dbReference>
<dbReference type="GO" id="GO:0004803">
    <property type="term" value="F:transposase activity"/>
    <property type="evidence" value="ECO:0007669"/>
    <property type="project" value="InterPro"/>
</dbReference>
<dbReference type="AlphaFoldDB" id="A0A1W1UZQ1"/>
<dbReference type="InterPro" id="IPR047650">
    <property type="entry name" value="Transpos_IS110"/>
</dbReference>
<dbReference type="NCBIfam" id="NF033542">
    <property type="entry name" value="transpos_IS110"/>
    <property type="match status" value="1"/>
</dbReference>
<evidence type="ECO:0000313" key="3">
    <source>
        <dbReference type="EMBL" id="SMB86241.1"/>
    </source>
</evidence>
<accession>A0A1W1UZQ1</accession>
<proteinExistence type="predicted"/>
<reference evidence="3 4" key="1">
    <citation type="submission" date="2017-04" db="EMBL/GenBank/DDBJ databases">
        <authorList>
            <person name="Afonso C.L."/>
            <person name="Miller P.J."/>
            <person name="Scott M.A."/>
            <person name="Spackman E."/>
            <person name="Goraichik I."/>
            <person name="Dimitrov K.M."/>
            <person name="Suarez D.L."/>
            <person name="Swayne D.E."/>
        </authorList>
    </citation>
    <scope>NUCLEOTIDE SEQUENCE [LARGE SCALE GENOMIC DNA]</scope>
    <source>
        <strain evidence="3 4">KR-140</strain>
    </source>
</reference>
<dbReference type="InterPro" id="IPR003346">
    <property type="entry name" value="Transposase_20"/>
</dbReference>
<dbReference type="Pfam" id="PF01548">
    <property type="entry name" value="DEDD_Tnp_IS110"/>
    <property type="match status" value="1"/>
</dbReference>
<name>A0A1W1UZQ1_9DEIO</name>
<feature type="domain" description="Transposase IS110-like N-terminal" evidence="1">
    <location>
        <begin position="22"/>
        <end position="164"/>
    </location>
</feature>
<dbReference type="PANTHER" id="PTHR33055">
    <property type="entry name" value="TRANSPOSASE FOR INSERTION SEQUENCE ELEMENT IS1111A"/>
    <property type="match status" value="1"/>
</dbReference>
<evidence type="ECO:0000313" key="4">
    <source>
        <dbReference type="Proteomes" id="UP000192582"/>
    </source>
</evidence>
<dbReference type="Pfam" id="PF02371">
    <property type="entry name" value="Transposase_20"/>
    <property type="match status" value="1"/>
</dbReference>
<dbReference type="GO" id="GO:0006313">
    <property type="term" value="P:DNA transposition"/>
    <property type="evidence" value="ECO:0007669"/>
    <property type="project" value="InterPro"/>
</dbReference>
<gene>
    <name evidence="3" type="ORF">SAMN00790413_03737</name>
</gene>
<keyword evidence="4" id="KW-1185">Reference proteome</keyword>
<protein>
    <submittedName>
        <fullName evidence="3">Transposase</fullName>
    </submittedName>
</protein>
<sequence length="327" mass="36556">MSKEGRHWDAPREGTQVESIFVGIDVCKARLDVAIRPTGEIFVEENSIPGVARLADRLNGLDPTLVVLEATGGLERELVLALVQRGVRVVVVNARQVRDFAKATGRLAKTDQLDAMLLALFAEMVRPPVREVPEERVRALGDLVDRRRQVVDMLVMERNRLHSVRAEAVRADLHAHITYLEKRRIELDQELKALMETDLQWRAQRDLLMSVPGVGPVVTLTLLAQLPELGQVSGKQLSALVGLAPFNRDSGKSRGRRTIWGGRAEVRTKLYMAAVTGIRVNPVLREVFQRLVAQGKPKKVALVACMRKLLVILNAIVRSQVPWRPRV</sequence>